<comment type="caution">
    <text evidence="1">The sequence shown here is derived from an EMBL/GenBank/DDBJ whole genome shotgun (WGS) entry which is preliminary data.</text>
</comment>
<sequence>MHRVRVRNRASVERPSPGVPTVRPPICACVSTRNARRRDRTRQPVTTPQLVTRSKALNNFLSRASQDDGWLALCRMHHSPHFIEMHWLVWGSAHPRWVQVRDGGLTVASCLMASRRGYDPDGPVVVGAVGRLATLVRRRDVPEEFMWALIRSQTSGGLCAG</sequence>
<reference evidence="1 2" key="1">
    <citation type="journal article" date="2019" name="Commun. Biol.">
        <title>The bagworm genome reveals a unique fibroin gene that provides high tensile strength.</title>
        <authorList>
            <person name="Kono N."/>
            <person name="Nakamura H."/>
            <person name="Ohtoshi R."/>
            <person name="Tomita M."/>
            <person name="Numata K."/>
            <person name="Arakawa K."/>
        </authorList>
    </citation>
    <scope>NUCLEOTIDE SEQUENCE [LARGE SCALE GENOMIC DNA]</scope>
</reference>
<protein>
    <submittedName>
        <fullName evidence="1">Uncharacterized protein</fullName>
    </submittedName>
</protein>
<dbReference type="Proteomes" id="UP000299102">
    <property type="component" value="Unassembled WGS sequence"/>
</dbReference>
<proteinExistence type="predicted"/>
<evidence type="ECO:0000313" key="1">
    <source>
        <dbReference type="EMBL" id="GBP91501.1"/>
    </source>
</evidence>
<name>A0A4C1ZRG1_EUMVA</name>
<gene>
    <name evidence="1" type="ORF">EVAR_66091_1</name>
</gene>
<keyword evidence="2" id="KW-1185">Reference proteome</keyword>
<accession>A0A4C1ZRG1</accession>
<dbReference type="AlphaFoldDB" id="A0A4C1ZRG1"/>
<dbReference type="EMBL" id="BGZK01002176">
    <property type="protein sequence ID" value="GBP91501.1"/>
    <property type="molecule type" value="Genomic_DNA"/>
</dbReference>
<evidence type="ECO:0000313" key="2">
    <source>
        <dbReference type="Proteomes" id="UP000299102"/>
    </source>
</evidence>
<organism evidence="1 2">
    <name type="scientific">Eumeta variegata</name>
    <name type="common">Bagworm moth</name>
    <name type="synonym">Eumeta japonica</name>
    <dbReference type="NCBI Taxonomy" id="151549"/>
    <lineage>
        <taxon>Eukaryota</taxon>
        <taxon>Metazoa</taxon>
        <taxon>Ecdysozoa</taxon>
        <taxon>Arthropoda</taxon>
        <taxon>Hexapoda</taxon>
        <taxon>Insecta</taxon>
        <taxon>Pterygota</taxon>
        <taxon>Neoptera</taxon>
        <taxon>Endopterygota</taxon>
        <taxon>Lepidoptera</taxon>
        <taxon>Glossata</taxon>
        <taxon>Ditrysia</taxon>
        <taxon>Tineoidea</taxon>
        <taxon>Psychidae</taxon>
        <taxon>Oiketicinae</taxon>
        <taxon>Eumeta</taxon>
    </lineage>
</organism>